<sequence>MAIMPDLKVLINLTENAYKDYMYMQYRYGVYQDEKIYTIEAFRAYQSKEKNHKHDLKVLMDLLESAYTKNMYMQYGLIEVKRRLYNLQFMKNGSNAVKTISKVAQYSQIKNDLIKKNLWNDVKKPLSLKTLPPKLETFINDRIDNSNCLIPDDVDQELFIKTGQLIDSILGIIDIHFKKDLKEKLINLIQYLYMFGIVIEENLKIIKKLFTKNLDKDSEENHQNDDVDDEENHQDNNVSDEENCQEDDVDNESISILNLLTFISIYS</sequence>
<proteinExistence type="predicted"/>
<dbReference type="AlphaFoldDB" id="A0A397VLF9"/>
<feature type="compositionally biased region" description="Acidic residues" evidence="1">
    <location>
        <begin position="226"/>
        <end position="248"/>
    </location>
</feature>
<protein>
    <submittedName>
        <fullName evidence="2">Uncharacterized protein</fullName>
    </submittedName>
</protein>
<comment type="caution">
    <text evidence="2">The sequence shown here is derived from an EMBL/GenBank/DDBJ whole genome shotgun (WGS) entry which is preliminary data.</text>
</comment>
<organism evidence="2 3">
    <name type="scientific">Gigaspora rosea</name>
    <dbReference type="NCBI Taxonomy" id="44941"/>
    <lineage>
        <taxon>Eukaryota</taxon>
        <taxon>Fungi</taxon>
        <taxon>Fungi incertae sedis</taxon>
        <taxon>Mucoromycota</taxon>
        <taxon>Glomeromycotina</taxon>
        <taxon>Glomeromycetes</taxon>
        <taxon>Diversisporales</taxon>
        <taxon>Gigasporaceae</taxon>
        <taxon>Gigaspora</taxon>
    </lineage>
</organism>
<accession>A0A397VLF9</accession>
<keyword evidence="3" id="KW-1185">Reference proteome</keyword>
<evidence type="ECO:0000256" key="1">
    <source>
        <dbReference type="SAM" id="MobiDB-lite"/>
    </source>
</evidence>
<gene>
    <name evidence="2" type="ORF">C2G38_2243048</name>
</gene>
<feature type="region of interest" description="Disordered" evidence="1">
    <location>
        <begin position="217"/>
        <end position="248"/>
    </location>
</feature>
<dbReference type="EMBL" id="QKWP01000291">
    <property type="protein sequence ID" value="RIB22822.1"/>
    <property type="molecule type" value="Genomic_DNA"/>
</dbReference>
<evidence type="ECO:0000313" key="3">
    <source>
        <dbReference type="Proteomes" id="UP000266673"/>
    </source>
</evidence>
<reference evidence="2 3" key="1">
    <citation type="submission" date="2018-06" db="EMBL/GenBank/DDBJ databases">
        <title>Comparative genomics reveals the genomic features of Rhizophagus irregularis, R. cerebriforme, R. diaphanum and Gigaspora rosea, and their symbiotic lifestyle signature.</title>
        <authorList>
            <person name="Morin E."/>
            <person name="San Clemente H."/>
            <person name="Chen E.C.H."/>
            <person name="De La Providencia I."/>
            <person name="Hainaut M."/>
            <person name="Kuo A."/>
            <person name="Kohler A."/>
            <person name="Murat C."/>
            <person name="Tang N."/>
            <person name="Roy S."/>
            <person name="Loubradou J."/>
            <person name="Henrissat B."/>
            <person name="Grigoriev I.V."/>
            <person name="Corradi N."/>
            <person name="Roux C."/>
            <person name="Martin F.M."/>
        </authorList>
    </citation>
    <scope>NUCLEOTIDE SEQUENCE [LARGE SCALE GENOMIC DNA]</scope>
    <source>
        <strain evidence="2 3">DAOM 194757</strain>
    </source>
</reference>
<evidence type="ECO:0000313" key="2">
    <source>
        <dbReference type="EMBL" id="RIB22822.1"/>
    </source>
</evidence>
<dbReference type="Proteomes" id="UP000266673">
    <property type="component" value="Unassembled WGS sequence"/>
</dbReference>
<name>A0A397VLF9_9GLOM</name>